<dbReference type="InterPro" id="IPR012001">
    <property type="entry name" value="Thiamin_PyroP_enz_TPP-bd_dom"/>
</dbReference>
<dbReference type="KEGG" id="ccoe:CETAM_13055"/>
<evidence type="ECO:0000256" key="4">
    <source>
        <dbReference type="ARBA" id="ARBA00007812"/>
    </source>
</evidence>
<accession>A0A6B8W4I7</accession>
<dbReference type="GO" id="GO:0009097">
    <property type="term" value="P:isoleucine biosynthetic process"/>
    <property type="evidence" value="ECO:0007669"/>
    <property type="project" value="UniProtKB-UniPathway"/>
</dbReference>
<dbReference type="GO" id="GO:0009099">
    <property type="term" value="P:L-valine biosynthetic process"/>
    <property type="evidence" value="ECO:0007669"/>
    <property type="project" value="UniProtKB-UniPathway"/>
</dbReference>
<evidence type="ECO:0000256" key="9">
    <source>
        <dbReference type="ARBA" id="ARBA00023304"/>
    </source>
</evidence>
<dbReference type="Pfam" id="PF02776">
    <property type="entry name" value="TPP_enzyme_N"/>
    <property type="match status" value="1"/>
</dbReference>
<comment type="pathway">
    <text evidence="2">Amino-acid biosynthesis; L-isoleucine biosynthesis; L-isoleucine from 2-oxobutanoate: step 1/4.</text>
</comment>
<evidence type="ECO:0000259" key="13">
    <source>
        <dbReference type="Pfam" id="PF02775"/>
    </source>
</evidence>
<dbReference type="InterPro" id="IPR011766">
    <property type="entry name" value="TPP_enzyme_TPP-bd"/>
</dbReference>
<keyword evidence="6" id="KW-0285">Flavoprotein</keyword>
<dbReference type="InterPro" id="IPR045229">
    <property type="entry name" value="TPP_enz"/>
</dbReference>
<dbReference type="Proteomes" id="UP000425178">
    <property type="component" value="Chromosome"/>
</dbReference>
<dbReference type="GO" id="GO:0030976">
    <property type="term" value="F:thiamine pyrophosphate binding"/>
    <property type="evidence" value="ECO:0007669"/>
    <property type="project" value="InterPro"/>
</dbReference>
<dbReference type="Pfam" id="PF02775">
    <property type="entry name" value="TPP_enzyme_C"/>
    <property type="match status" value="1"/>
</dbReference>
<dbReference type="EC" id="2.2.1.6" evidence="5"/>
<dbReference type="PANTHER" id="PTHR18968:SF166">
    <property type="entry name" value="2-HYDROXYACYL-COA LYASE 2"/>
    <property type="match status" value="1"/>
</dbReference>
<keyword evidence="15" id="KW-0808">Transferase</keyword>
<dbReference type="CDD" id="cd00568">
    <property type="entry name" value="TPP_enzymes"/>
    <property type="match status" value="1"/>
</dbReference>
<dbReference type="GO" id="GO:0005948">
    <property type="term" value="C:acetolactate synthase complex"/>
    <property type="evidence" value="ECO:0007669"/>
    <property type="project" value="TreeGrafter"/>
</dbReference>
<keyword evidence="8 11" id="KW-0786">Thiamine pyrophosphate</keyword>
<dbReference type="EMBL" id="CP046453">
    <property type="protein sequence ID" value="QGU05836.1"/>
    <property type="molecule type" value="Genomic_DNA"/>
</dbReference>
<dbReference type="SUPFAM" id="SSF52518">
    <property type="entry name" value="Thiamin diphosphate-binding fold (THDP-binding)"/>
    <property type="match status" value="2"/>
</dbReference>
<evidence type="ECO:0000256" key="8">
    <source>
        <dbReference type="ARBA" id="ARBA00023052"/>
    </source>
</evidence>
<feature type="domain" description="Thiamine pyrophosphate enzyme N-terminal TPP-binding" evidence="14">
    <location>
        <begin position="4"/>
        <end position="102"/>
    </location>
</feature>
<name>A0A6B8W4I7_9CORY</name>
<dbReference type="Gene3D" id="3.40.50.970">
    <property type="match status" value="2"/>
</dbReference>
<comment type="pathway">
    <text evidence="3">Amino-acid biosynthesis; L-valine biosynthesis; L-valine from pyruvate: step 1/4.</text>
</comment>
<keyword evidence="7" id="KW-0274">FAD</keyword>
<dbReference type="Pfam" id="PF00205">
    <property type="entry name" value="TPP_enzyme_M"/>
    <property type="match status" value="1"/>
</dbReference>
<dbReference type="RefSeq" id="WP_156229235.1">
    <property type="nucleotide sequence ID" value="NZ_CP046453.1"/>
</dbReference>
<evidence type="ECO:0000259" key="14">
    <source>
        <dbReference type="Pfam" id="PF02776"/>
    </source>
</evidence>
<evidence type="ECO:0000256" key="7">
    <source>
        <dbReference type="ARBA" id="ARBA00022827"/>
    </source>
</evidence>
<reference evidence="15 16" key="1">
    <citation type="journal article" date="2021" name="Int. J. Syst. Evol. Microbiol.">
        <title>Classification of three corynebacterial strains isolated from a small paddock in North Rhine-Westphalia: proposal of &lt;i&gt;Corynebacterium kalinowskii&lt;/i&gt; sp. nov., &lt;i&gt;Corynebacterium comes&lt;/i&gt; sp. nov. and &lt;i&gt;Corynebacterium occultum&lt;/i&gt; sp. nov.</title>
        <authorList>
            <person name="Schaffert L."/>
            <person name="Ruwe M."/>
            <person name="Milse J."/>
            <person name="Hanuschka K."/>
            <person name="Ortseifen V."/>
            <person name="Droste J."/>
            <person name="Brandt D."/>
            <person name="Schl L."/>
            <person name="Kutter Y."/>
            <person name="Vinke S."/>
            <person name="Vieh P."/>
            <person name="Jacob L."/>
            <person name="L N.C."/>
            <person name="Schulte-Berndt E."/>
            <person name="Hain C."/>
            <person name="Linder M."/>
            <person name="Schmidt P."/>
            <person name="Wollenschl L."/>
            <person name="Luttermann T."/>
            <person name="Thieme E."/>
            <person name="Hassa J."/>
            <person name="Haak M."/>
            <person name="Wittchen M."/>
            <person name="Mentz A."/>
            <person name="Persicke M."/>
            <person name="Busche T."/>
            <person name="R C."/>
        </authorList>
    </citation>
    <scope>NUCLEOTIDE SEQUENCE [LARGE SCALE GENOMIC DNA]</scope>
    <source>
        <strain evidence="15 16">2019</strain>
    </source>
</reference>
<keyword evidence="16" id="KW-1185">Reference proteome</keyword>
<dbReference type="PANTHER" id="PTHR18968">
    <property type="entry name" value="THIAMINE PYROPHOSPHATE ENZYMES"/>
    <property type="match status" value="1"/>
</dbReference>
<protein>
    <recommendedName>
        <fullName evidence="5">acetolactate synthase</fullName>
        <ecNumber evidence="5">2.2.1.6</ecNumber>
    </recommendedName>
</protein>
<dbReference type="UniPathway" id="UPA00049">
    <property type="reaction ID" value="UER00059"/>
</dbReference>
<dbReference type="UniPathway" id="UPA00047">
    <property type="reaction ID" value="UER00055"/>
</dbReference>
<sequence length="508" mass="52817">MTDTVSDTVAATVAEYTDTVFGLMGSGNAWFIHGLAELGVDVIPVRHEAAAVAAADAYHRTTRRLAVATTTYGPGFSNLITPLIDAVLNRSPLLVVAGASAAIDHVALAETTGACVLTVGPDPAADTRHALDVALAESMPVVLFLPFGAPAAPPTATTGDPAEVSRLLSDARRPLILAGRGAVGARREVIALAQTLRADVATTVPAKGFFEGARDVRDLGICGGFAFPEAAEEICRADVVLVVGASLNRFTTDHGRAFGPEAHVILIDRHSPTSPRVDAFLPGDAGEVLAGLAVRGVDRQRAQLHTGHPSGSEFAVDGRLDPRGLFRRLNEVLPRGRVVVTDGGHFIAWPCMYLDVPGPDHLVVVGTAFESIGLGFGSAVGVIEAAGERLTVLVTGDGGGLMALADAESVIRRVRATGGRCVVVVVNDAAYGAEIHQYATRGVAETPMLIPEVDFTALLGVFGARGTVVHTLADLDPVGEWLAAGEAGTWVLDCRVSREVVAPFLKGR</sequence>
<organism evidence="15 16">
    <name type="scientific">Corynebacterium comes</name>
    <dbReference type="NCBI Taxonomy" id="2675218"/>
    <lineage>
        <taxon>Bacteria</taxon>
        <taxon>Bacillati</taxon>
        <taxon>Actinomycetota</taxon>
        <taxon>Actinomycetes</taxon>
        <taxon>Mycobacteriales</taxon>
        <taxon>Corynebacteriaceae</taxon>
        <taxon>Corynebacterium</taxon>
    </lineage>
</organism>
<dbReference type="InterPro" id="IPR029035">
    <property type="entry name" value="DHS-like_NAD/FAD-binding_dom"/>
</dbReference>
<evidence type="ECO:0000313" key="15">
    <source>
        <dbReference type="EMBL" id="QGU05836.1"/>
    </source>
</evidence>
<evidence type="ECO:0000256" key="5">
    <source>
        <dbReference type="ARBA" id="ARBA00013145"/>
    </source>
</evidence>
<evidence type="ECO:0000259" key="12">
    <source>
        <dbReference type="Pfam" id="PF00205"/>
    </source>
</evidence>
<comment type="similarity">
    <text evidence="4 11">Belongs to the TPP enzyme family.</text>
</comment>
<dbReference type="GO" id="GO:0050660">
    <property type="term" value="F:flavin adenine dinucleotide binding"/>
    <property type="evidence" value="ECO:0007669"/>
    <property type="project" value="TreeGrafter"/>
</dbReference>
<gene>
    <name evidence="15" type="primary">ilvG</name>
    <name evidence="15" type="ORF">CETAM_13055</name>
</gene>
<evidence type="ECO:0000256" key="11">
    <source>
        <dbReference type="RuleBase" id="RU362132"/>
    </source>
</evidence>
<dbReference type="SUPFAM" id="SSF52467">
    <property type="entry name" value="DHS-like NAD/FAD-binding domain"/>
    <property type="match status" value="1"/>
</dbReference>
<evidence type="ECO:0000313" key="16">
    <source>
        <dbReference type="Proteomes" id="UP000425178"/>
    </source>
</evidence>
<dbReference type="InterPro" id="IPR012000">
    <property type="entry name" value="Thiamin_PyroP_enz_cen_dom"/>
</dbReference>
<dbReference type="GO" id="GO:0003984">
    <property type="term" value="F:acetolactate synthase activity"/>
    <property type="evidence" value="ECO:0007669"/>
    <property type="project" value="UniProtKB-EC"/>
</dbReference>
<proteinExistence type="inferred from homology"/>
<evidence type="ECO:0000256" key="10">
    <source>
        <dbReference type="ARBA" id="ARBA00048670"/>
    </source>
</evidence>
<evidence type="ECO:0000256" key="1">
    <source>
        <dbReference type="ARBA" id="ARBA00001964"/>
    </source>
</evidence>
<keyword evidence="9" id="KW-0028">Amino-acid biosynthesis</keyword>
<dbReference type="CDD" id="cd07035">
    <property type="entry name" value="TPP_PYR_POX_like"/>
    <property type="match status" value="1"/>
</dbReference>
<comment type="cofactor">
    <cofactor evidence="1">
        <name>thiamine diphosphate</name>
        <dbReference type="ChEBI" id="CHEBI:58937"/>
    </cofactor>
</comment>
<dbReference type="InterPro" id="IPR029061">
    <property type="entry name" value="THDP-binding"/>
</dbReference>
<dbReference type="GO" id="GO:0000287">
    <property type="term" value="F:magnesium ion binding"/>
    <property type="evidence" value="ECO:0007669"/>
    <property type="project" value="InterPro"/>
</dbReference>
<comment type="catalytic activity">
    <reaction evidence="10">
        <text>2 pyruvate + H(+) = (2S)-2-acetolactate + CO2</text>
        <dbReference type="Rhea" id="RHEA:25249"/>
        <dbReference type="ChEBI" id="CHEBI:15361"/>
        <dbReference type="ChEBI" id="CHEBI:15378"/>
        <dbReference type="ChEBI" id="CHEBI:16526"/>
        <dbReference type="ChEBI" id="CHEBI:58476"/>
        <dbReference type="EC" id="2.2.1.6"/>
    </reaction>
</comment>
<dbReference type="AlphaFoldDB" id="A0A6B8W4I7"/>
<feature type="domain" description="Thiamine pyrophosphate enzyme central" evidence="12">
    <location>
        <begin position="163"/>
        <end position="291"/>
    </location>
</feature>
<evidence type="ECO:0000256" key="6">
    <source>
        <dbReference type="ARBA" id="ARBA00022630"/>
    </source>
</evidence>
<evidence type="ECO:0000256" key="3">
    <source>
        <dbReference type="ARBA" id="ARBA00005025"/>
    </source>
</evidence>
<evidence type="ECO:0000256" key="2">
    <source>
        <dbReference type="ARBA" id="ARBA00004974"/>
    </source>
</evidence>
<dbReference type="Gene3D" id="3.40.50.1220">
    <property type="entry name" value="TPP-binding domain"/>
    <property type="match status" value="1"/>
</dbReference>
<keyword evidence="9" id="KW-0100">Branched-chain amino acid biosynthesis</keyword>
<feature type="domain" description="Thiamine pyrophosphate enzyme TPP-binding" evidence="13">
    <location>
        <begin position="343"/>
        <end position="482"/>
    </location>
</feature>